<dbReference type="AlphaFoldDB" id="A0AAE0IXV9"/>
<dbReference type="Proteomes" id="UP001286456">
    <property type="component" value="Unassembled WGS sequence"/>
</dbReference>
<keyword evidence="3" id="KW-1185">Reference proteome</keyword>
<evidence type="ECO:0000313" key="2">
    <source>
        <dbReference type="EMBL" id="KAK3333292.1"/>
    </source>
</evidence>
<feature type="region of interest" description="Disordered" evidence="1">
    <location>
        <begin position="1"/>
        <end position="50"/>
    </location>
</feature>
<protein>
    <submittedName>
        <fullName evidence="2">Uncharacterized protein</fullName>
    </submittedName>
</protein>
<evidence type="ECO:0000256" key="1">
    <source>
        <dbReference type="SAM" id="MobiDB-lite"/>
    </source>
</evidence>
<sequence length="281" mass="31066">MGERGGTEMPYGRHGTTHSQRKDAARGNVQVRPRKDNPRIVGQMGSGTRSVRHLHKRVPTSDWAWHTCVELDGDSWVMIPADISISMPPQTHAHHIYTIRTPHTQYNCRSLQSPLAGIYKTSSEDRAGDLRARSRLLTPGAQPPEAALVGRPGTKSTPESTREAPRRRPRSLGKAAQQPSPPLINLSHISTGLDSRVADRHRPSSTTSTYQSRGSHEIWSQTPASGIFANPSPRSPSRAVPGSGKDRRYRPLASLQAFLSGIRQRPRLRLEVPDPFASSRR</sequence>
<gene>
    <name evidence="2" type="ORF">B0T19DRAFT_121995</name>
</gene>
<feature type="compositionally biased region" description="Polar residues" evidence="1">
    <location>
        <begin position="204"/>
        <end position="224"/>
    </location>
</feature>
<feature type="region of interest" description="Disordered" evidence="1">
    <location>
        <begin position="134"/>
        <end position="250"/>
    </location>
</feature>
<name>A0AAE0IXV9_9PEZI</name>
<dbReference type="EMBL" id="JAUEPO010000002">
    <property type="protein sequence ID" value="KAK3333292.1"/>
    <property type="molecule type" value="Genomic_DNA"/>
</dbReference>
<evidence type="ECO:0000313" key="3">
    <source>
        <dbReference type="Proteomes" id="UP001286456"/>
    </source>
</evidence>
<accession>A0AAE0IXV9</accession>
<comment type="caution">
    <text evidence="2">The sequence shown here is derived from an EMBL/GenBank/DDBJ whole genome shotgun (WGS) entry which is preliminary data.</text>
</comment>
<reference evidence="2" key="2">
    <citation type="submission" date="2023-06" db="EMBL/GenBank/DDBJ databases">
        <authorList>
            <consortium name="Lawrence Berkeley National Laboratory"/>
            <person name="Haridas S."/>
            <person name="Hensen N."/>
            <person name="Bonometti L."/>
            <person name="Westerberg I."/>
            <person name="Brannstrom I.O."/>
            <person name="Guillou S."/>
            <person name="Cros-Aarteil S."/>
            <person name="Calhoun S."/>
            <person name="Kuo A."/>
            <person name="Mondo S."/>
            <person name="Pangilinan J."/>
            <person name="Riley R."/>
            <person name="Labutti K."/>
            <person name="Andreopoulos B."/>
            <person name="Lipzen A."/>
            <person name="Chen C."/>
            <person name="Yanf M."/>
            <person name="Daum C."/>
            <person name="Ng V."/>
            <person name="Clum A."/>
            <person name="Steindorff A."/>
            <person name="Ohm R."/>
            <person name="Martin F."/>
            <person name="Silar P."/>
            <person name="Natvig D."/>
            <person name="Lalanne C."/>
            <person name="Gautier V."/>
            <person name="Ament-Velasquez S.L."/>
            <person name="Kruys A."/>
            <person name="Hutchinson M.I."/>
            <person name="Powell A.J."/>
            <person name="Barry K."/>
            <person name="Miller A.N."/>
            <person name="Grigoriev I.V."/>
            <person name="Debuchy R."/>
            <person name="Gladieux P."/>
            <person name="Thoren M.H."/>
            <person name="Johannesson H."/>
        </authorList>
    </citation>
    <scope>NUCLEOTIDE SEQUENCE</scope>
    <source>
        <strain evidence="2">SMH4131-1</strain>
    </source>
</reference>
<organism evidence="2 3">
    <name type="scientific">Cercophora scortea</name>
    <dbReference type="NCBI Taxonomy" id="314031"/>
    <lineage>
        <taxon>Eukaryota</taxon>
        <taxon>Fungi</taxon>
        <taxon>Dikarya</taxon>
        <taxon>Ascomycota</taxon>
        <taxon>Pezizomycotina</taxon>
        <taxon>Sordariomycetes</taxon>
        <taxon>Sordariomycetidae</taxon>
        <taxon>Sordariales</taxon>
        <taxon>Lasiosphaeriaceae</taxon>
        <taxon>Cercophora</taxon>
    </lineage>
</organism>
<reference evidence="2" key="1">
    <citation type="journal article" date="2023" name="Mol. Phylogenet. Evol.">
        <title>Genome-scale phylogeny and comparative genomics of the fungal order Sordariales.</title>
        <authorList>
            <person name="Hensen N."/>
            <person name="Bonometti L."/>
            <person name="Westerberg I."/>
            <person name="Brannstrom I.O."/>
            <person name="Guillou S."/>
            <person name="Cros-Aarteil S."/>
            <person name="Calhoun S."/>
            <person name="Haridas S."/>
            <person name="Kuo A."/>
            <person name="Mondo S."/>
            <person name="Pangilinan J."/>
            <person name="Riley R."/>
            <person name="LaButti K."/>
            <person name="Andreopoulos B."/>
            <person name="Lipzen A."/>
            <person name="Chen C."/>
            <person name="Yan M."/>
            <person name="Daum C."/>
            <person name="Ng V."/>
            <person name="Clum A."/>
            <person name="Steindorff A."/>
            <person name="Ohm R.A."/>
            <person name="Martin F."/>
            <person name="Silar P."/>
            <person name="Natvig D.O."/>
            <person name="Lalanne C."/>
            <person name="Gautier V."/>
            <person name="Ament-Velasquez S.L."/>
            <person name="Kruys A."/>
            <person name="Hutchinson M.I."/>
            <person name="Powell A.J."/>
            <person name="Barry K."/>
            <person name="Miller A.N."/>
            <person name="Grigoriev I.V."/>
            <person name="Debuchy R."/>
            <person name="Gladieux P."/>
            <person name="Hiltunen Thoren M."/>
            <person name="Johannesson H."/>
        </authorList>
    </citation>
    <scope>NUCLEOTIDE SEQUENCE</scope>
    <source>
        <strain evidence="2">SMH4131-1</strain>
    </source>
</reference>
<proteinExistence type="predicted"/>